<dbReference type="PANTHER" id="PTHR10073">
    <property type="entry name" value="DNA MISMATCH REPAIR PROTEIN MLH, PMS, MUTL"/>
    <property type="match status" value="1"/>
</dbReference>
<feature type="compositionally biased region" description="Basic and acidic residues" evidence="4">
    <location>
        <begin position="701"/>
        <end position="713"/>
    </location>
</feature>
<feature type="compositionally biased region" description="Polar residues" evidence="4">
    <location>
        <begin position="603"/>
        <end position="616"/>
    </location>
</feature>
<dbReference type="Pfam" id="PF13589">
    <property type="entry name" value="HATPase_c_3"/>
    <property type="match status" value="1"/>
</dbReference>
<dbReference type="GO" id="GO:0140664">
    <property type="term" value="F:ATP-dependent DNA damage sensor activity"/>
    <property type="evidence" value="ECO:0007669"/>
    <property type="project" value="InterPro"/>
</dbReference>
<dbReference type="SMART" id="SM01340">
    <property type="entry name" value="DNA_mis_repair"/>
    <property type="match status" value="1"/>
</dbReference>
<dbReference type="FunFam" id="3.30.565.10:FF:000014">
    <property type="entry name" value="Mismatch repair endonuclease pms1, putative"/>
    <property type="match status" value="1"/>
</dbReference>
<dbReference type="CDD" id="cd03484">
    <property type="entry name" value="MutL_Trans_hPMS_2_like"/>
    <property type="match status" value="1"/>
</dbReference>
<evidence type="ECO:0000313" key="7">
    <source>
        <dbReference type="EMBL" id="KAK0388705.1"/>
    </source>
</evidence>
<dbReference type="AlphaFoldDB" id="A0AA39GJV0"/>
<dbReference type="SUPFAM" id="SSF54211">
    <property type="entry name" value="Ribosomal protein S5 domain 2-like"/>
    <property type="match status" value="1"/>
</dbReference>
<feature type="compositionally biased region" description="Low complexity" evidence="4">
    <location>
        <begin position="477"/>
        <end position="489"/>
    </location>
</feature>
<dbReference type="InterPro" id="IPR014762">
    <property type="entry name" value="DNA_mismatch_repair_CS"/>
</dbReference>
<dbReference type="Gene3D" id="3.30.230.10">
    <property type="match status" value="1"/>
</dbReference>
<feature type="domain" description="MutL C-terminal dimerisation" evidence="5">
    <location>
        <begin position="819"/>
        <end position="981"/>
    </location>
</feature>
<dbReference type="GO" id="GO:0005524">
    <property type="term" value="F:ATP binding"/>
    <property type="evidence" value="ECO:0007669"/>
    <property type="project" value="InterPro"/>
</dbReference>
<dbReference type="Gene3D" id="3.30.565.10">
    <property type="entry name" value="Histidine kinase-like ATPase, C-terminal domain"/>
    <property type="match status" value="1"/>
</dbReference>
<dbReference type="GO" id="GO:0016887">
    <property type="term" value="F:ATP hydrolysis activity"/>
    <property type="evidence" value="ECO:0007669"/>
    <property type="project" value="InterPro"/>
</dbReference>
<feature type="compositionally biased region" description="Acidic residues" evidence="4">
    <location>
        <begin position="407"/>
        <end position="420"/>
    </location>
</feature>
<dbReference type="InterPro" id="IPR020568">
    <property type="entry name" value="Ribosomal_Su5_D2-typ_SF"/>
</dbReference>
<dbReference type="EMBL" id="JAPDFR010000003">
    <property type="protein sequence ID" value="KAK0388705.1"/>
    <property type="molecule type" value="Genomic_DNA"/>
</dbReference>
<name>A0AA39GJV0_SARSR</name>
<proteinExistence type="inferred from homology"/>
<evidence type="ECO:0000256" key="3">
    <source>
        <dbReference type="ARBA" id="ARBA00070941"/>
    </source>
</evidence>
<dbReference type="PANTHER" id="PTHR10073:SF52">
    <property type="entry name" value="MISMATCH REPAIR ENDONUCLEASE PMS2"/>
    <property type="match status" value="1"/>
</dbReference>
<dbReference type="SUPFAM" id="SSF118116">
    <property type="entry name" value="DNA mismatch repair protein MutL"/>
    <property type="match status" value="1"/>
</dbReference>
<dbReference type="SUPFAM" id="SSF55874">
    <property type="entry name" value="ATPase domain of HSP90 chaperone/DNA topoisomerase II/histidine kinase"/>
    <property type="match status" value="1"/>
</dbReference>
<dbReference type="Proteomes" id="UP001175261">
    <property type="component" value="Unassembled WGS sequence"/>
</dbReference>
<dbReference type="FunFam" id="3.30.230.10:FF:000120">
    <property type="entry name" value="Mismatch repair endonuclease PMS2"/>
    <property type="match status" value="1"/>
</dbReference>
<dbReference type="InterPro" id="IPR036890">
    <property type="entry name" value="HATPase_C_sf"/>
</dbReference>
<feature type="compositionally biased region" description="Polar residues" evidence="4">
    <location>
        <begin position="565"/>
        <end position="582"/>
    </location>
</feature>
<evidence type="ECO:0000259" key="5">
    <source>
        <dbReference type="SMART" id="SM00853"/>
    </source>
</evidence>
<keyword evidence="8" id="KW-1185">Reference proteome</keyword>
<organism evidence="7 8">
    <name type="scientific">Sarocladium strictum</name>
    <name type="common">Black bundle disease fungus</name>
    <name type="synonym">Acremonium strictum</name>
    <dbReference type="NCBI Taxonomy" id="5046"/>
    <lineage>
        <taxon>Eukaryota</taxon>
        <taxon>Fungi</taxon>
        <taxon>Dikarya</taxon>
        <taxon>Ascomycota</taxon>
        <taxon>Pezizomycotina</taxon>
        <taxon>Sordariomycetes</taxon>
        <taxon>Hypocreomycetidae</taxon>
        <taxon>Hypocreales</taxon>
        <taxon>Sarocladiaceae</taxon>
        <taxon>Sarocladium</taxon>
    </lineage>
</organism>
<feature type="domain" description="DNA mismatch repair protein S5" evidence="6">
    <location>
        <begin position="217"/>
        <end position="361"/>
    </location>
</feature>
<dbReference type="InterPro" id="IPR014790">
    <property type="entry name" value="MutL_C"/>
</dbReference>
<gene>
    <name evidence="7" type="ORF">NLU13_4948</name>
</gene>
<comment type="caution">
    <text evidence="7">The sequence shown here is derived from an EMBL/GenBank/DDBJ whole genome shotgun (WGS) entry which is preliminary data.</text>
</comment>
<evidence type="ECO:0000259" key="6">
    <source>
        <dbReference type="SMART" id="SM01340"/>
    </source>
</evidence>
<dbReference type="FunFam" id="3.30.1370.100:FF:000001">
    <property type="entry name" value="Mismatch repair endonuclease pms1, putative"/>
    <property type="match status" value="1"/>
</dbReference>
<reference evidence="7" key="1">
    <citation type="submission" date="2022-10" db="EMBL/GenBank/DDBJ databases">
        <title>Determination and structural analysis of whole genome sequence of Sarocladium strictum F4-1.</title>
        <authorList>
            <person name="Hu L."/>
            <person name="Jiang Y."/>
        </authorList>
    </citation>
    <scope>NUCLEOTIDE SEQUENCE</scope>
    <source>
        <strain evidence="7">F4-1</strain>
    </source>
</reference>
<comment type="similarity">
    <text evidence="1">Belongs to the DNA mismatch repair MutL/HexB family.</text>
</comment>
<dbReference type="InterPro" id="IPR038973">
    <property type="entry name" value="MutL/Mlh/Pms-like"/>
</dbReference>
<feature type="region of interest" description="Disordered" evidence="4">
    <location>
        <begin position="600"/>
        <end position="679"/>
    </location>
</feature>
<dbReference type="NCBIfam" id="TIGR00585">
    <property type="entry name" value="mutl"/>
    <property type="match status" value="1"/>
</dbReference>
<dbReference type="GO" id="GO:0030983">
    <property type="term" value="F:mismatched DNA binding"/>
    <property type="evidence" value="ECO:0007669"/>
    <property type="project" value="InterPro"/>
</dbReference>
<dbReference type="CDD" id="cd16926">
    <property type="entry name" value="HATPase_MutL-MLH-PMS-like"/>
    <property type="match status" value="1"/>
</dbReference>
<dbReference type="GO" id="GO:0032389">
    <property type="term" value="C:MutLalpha complex"/>
    <property type="evidence" value="ECO:0007669"/>
    <property type="project" value="TreeGrafter"/>
</dbReference>
<dbReference type="InterPro" id="IPR042121">
    <property type="entry name" value="MutL_C_regsub"/>
</dbReference>
<evidence type="ECO:0000256" key="2">
    <source>
        <dbReference type="ARBA" id="ARBA00022763"/>
    </source>
</evidence>
<evidence type="ECO:0000313" key="8">
    <source>
        <dbReference type="Proteomes" id="UP001175261"/>
    </source>
</evidence>
<protein>
    <recommendedName>
        <fullName evidence="3">DNA mismatch repair protein PMS1</fullName>
    </recommendedName>
</protein>
<dbReference type="InterPro" id="IPR014721">
    <property type="entry name" value="Ribsml_uS5_D2-typ_fold_subgr"/>
</dbReference>
<accession>A0AA39GJV0</accession>
<dbReference type="InterPro" id="IPR002099">
    <property type="entry name" value="MutL/Mlh/PMS"/>
</dbReference>
<feature type="compositionally biased region" description="Polar residues" evidence="4">
    <location>
        <begin position="456"/>
        <end position="476"/>
    </location>
</feature>
<sequence>MAAIKPIERKTVHQIQSGQVIVDLCSVVKELVENGVDAGATSIDVRFKNQGLDLIEVQDNGGGISPANYESVCLKHHTSKLSTYDDLASLQTFGFRGEALASLCALSTLSITTCLARDVPKGTILSFEASGRLRGTSVVAAQKGTTVVVEKLFHNLPVRRRELERNIKREWQKVIALLNQYACILTGLKFTVSQQPSKGKRIILFSTKGNATTRENIINIFSAKMTNQLVPLDLQLEMRPTKSTHAPQAMGNPDEAQAQASKEVRVVGHVSRPVHGEGRQTPDRQMFFVNGRPCGLPQFAKTFNEVYRSYNSTQSPFICADIRLDTDMYDVNVSPDKRSIMLHDQQQMLDTLRACLIGLFDNHEYTVPVAGVARGTQSNVEPKVSEKSTFRFTKQDMAPESPPSDQSEIDESLSDEEEEKEGGGGRESEDEASRRQQQEIPSISHRAGGRARRIPSANSLSRGGPHSQSLLHQWVNSKASEASLSTSSTGLPNRRLSPKSDASVGKNISAPASSQSESEGGGGDDDSDDAMNDKVPSEKVSPSLFVASSDDSAVDHESTLRSAKGSVSSSQLIPSVESPQLNSDEEKLFRVGRHLRRPAPQLATVTIGNETSTSWIGSPARRPRSATPEESEAPRPSFGTRLTHMYAATSPRETSKRLGRISQASQSNMDGSVRPADDATECVVSPDGLNETVHLQSASTREGDFPNSDHDAESSASSVPEANITPSKTRHLSTGEDAQPRAAAFEAARRRKDATTTLQQELQISESDLKTLVNRWEARGVKPITDHEPSNKVEDITDPEAESKLSLVISRGDFSRMRVAGQFNLGFIIAVRPAALVSDDLEAKGDDELFIIDQHASDEKYNFERLQSETIVQSQRLVQPKRLELTALEEEIVMQNLPAIEANGFKVDVDTSGDSPVGARCHLLALPLSRETTFNLTDLEELISLLGEMSNESSHVPRPVKVRKMFAMRACRSSVMIGKALTHHQMYGLVRHMGEMDKPWNCPHGRPTMRHLCRLQAWDQKRWKDDSDVVPRASWAGYMQE</sequence>
<dbReference type="GO" id="GO:0000710">
    <property type="term" value="P:meiotic mismatch repair"/>
    <property type="evidence" value="ECO:0007669"/>
    <property type="project" value="UniProtKB-ARBA"/>
</dbReference>
<evidence type="ECO:0000256" key="4">
    <source>
        <dbReference type="SAM" id="MobiDB-lite"/>
    </source>
</evidence>
<feature type="compositionally biased region" description="Basic and acidic residues" evidence="4">
    <location>
        <begin position="421"/>
        <end position="437"/>
    </location>
</feature>
<dbReference type="InterPro" id="IPR013507">
    <property type="entry name" value="DNA_mismatch_S5_2-like"/>
</dbReference>
<dbReference type="Gene3D" id="3.30.1540.20">
    <property type="entry name" value="MutL, C-terminal domain, dimerisation subdomain"/>
    <property type="match status" value="1"/>
</dbReference>
<dbReference type="Pfam" id="PF08676">
    <property type="entry name" value="MutL_C"/>
    <property type="match status" value="1"/>
</dbReference>
<evidence type="ECO:0000256" key="1">
    <source>
        <dbReference type="ARBA" id="ARBA00006082"/>
    </source>
</evidence>
<dbReference type="Pfam" id="PF01119">
    <property type="entry name" value="DNA_mis_repair"/>
    <property type="match status" value="1"/>
</dbReference>
<feature type="region of interest" description="Disordered" evidence="4">
    <location>
        <begin position="696"/>
        <end position="738"/>
    </location>
</feature>
<feature type="region of interest" description="Disordered" evidence="4">
    <location>
        <begin position="377"/>
        <end position="587"/>
    </location>
</feature>
<dbReference type="InterPro" id="IPR037198">
    <property type="entry name" value="MutL_C_sf"/>
</dbReference>
<dbReference type="SMART" id="SM00853">
    <property type="entry name" value="MutL_C"/>
    <property type="match status" value="1"/>
</dbReference>
<dbReference type="InterPro" id="IPR042120">
    <property type="entry name" value="MutL_C_dimsub"/>
</dbReference>
<feature type="compositionally biased region" description="Polar residues" evidence="4">
    <location>
        <begin position="714"/>
        <end position="727"/>
    </location>
</feature>
<keyword evidence="2" id="KW-0227">DNA damage</keyword>
<dbReference type="PROSITE" id="PS00058">
    <property type="entry name" value="DNA_MISMATCH_REPAIR_1"/>
    <property type="match status" value="1"/>
</dbReference>
<dbReference type="Gene3D" id="3.30.1370.100">
    <property type="entry name" value="MutL, C-terminal domain, regulatory subdomain"/>
    <property type="match status" value="1"/>
</dbReference>